<evidence type="ECO:0000256" key="2">
    <source>
        <dbReference type="ARBA" id="ARBA00023121"/>
    </source>
</evidence>
<reference evidence="5 6" key="1">
    <citation type="submission" date="2019-01" db="EMBL/GenBank/DDBJ databases">
        <title>A draft genome assembly of the solar-powered sea slug Elysia chlorotica.</title>
        <authorList>
            <person name="Cai H."/>
            <person name="Li Q."/>
            <person name="Fang X."/>
            <person name="Li J."/>
            <person name="Curtis N.E."/>
            <person name="Altenburger A."/>
            <person name="Shibata T."/>
            <person name="Feng M."/>
            <person name="Maeda T."/>
            <person name="Schwartz J.A."/>
            <person name="Shigenobu S."/>
            <person name="Lundholm N."/>
            <person name="Nishiyama T."/>
            <person name="Yang H."/>
            <person name="Hasebe M."/>
            <person name="Li S."/>
            <person name="Pierce S.K."/>
            <person name="Wang J."/>
        </authorList>
    </citation>
    <scope>NUCLEOTIDE SEQUENCE [LARGE SCALE GENOMIC DNA]</scope>
    <source>
        <strain evidence="5">EC2010</strain>
        <tissue evidence="5">Whole organism of an adult</tissue>
    </source>
</reference>
<organism evidence="5 6">
    <name type="scientific">Elysia chlorotica</name>
    <name type="common">Eastern emerald elysia</name>
    <name type="synonym">Sea slug</name>
    <dbReference type="NCBI Taxonomy" id="188477"/>
    <lineage>
        <taxon>Eukaryota</taxon>
        <taxon>Metazoa</taxon>
        <taxon>Spiralia</taxon>
        <taxon>Lophotrochozoa</taxon>
        <taxon>Mollusca</taxon>
        <taxon>Gastropoda</taxon>
        <taxon>Heterobranchia</taxon>
        <taxon>Euthyneura</taxon>
        <taxon>Panpulmonata</taxon>
        <taxon>Sacoglossa</taxon>
        <taxon>Placobranchoidea</taxon>
        <taxon>Plakobranchidae</taxon>
        <taxon>Elysia</taxon>
    </lineage>
</organism>
<dbReference type="Proteomes" id="UP000271974">
    <property type="component" value="Unassembled WGS sequence"/>
</dbReference>
<dbReference type="SUPFAM" id="SSF50814">
    <property type="entry name" value="Lipocalins"/>
    <property type="match status" value="1"/>
</dbReference>
<dbReference type="InterPro" id="IPR000463">
    <property type="entry name" value="Fatty_acid-bd"/>
</dbReference>
<name>A0A433SXA3_ELYCH</name>
<proteinExistence type="inferred from homology"/>
<accession>A0A433SXA3</accession>
<gene>
    <name evidence="5" type="ORF">EGW08_018380</name>
</gene>
<dbReference type="CDD" id="cd00742">
    <property type="entry name" value="FABP"/>
    <property type="match status" value="1"/>
</dbReference>
<keyword evidence="6" id="KW-1185">Reference proteome</keyword>
<protein>
    <recommendedName>
        <fullName evidence="4">Cytosolic fatty-acid binding proteins domain-containing protein</fullName>
    </recommendedName>
</protein>
<dbReference type="STRING" id="188477.A0A433SXA3"/>
<comment type="similarity">
    <text evidence="1 3">Belongs to the calycin superfamily. Fatty-acid binding protein (FABP) family.</text>
</comment>
<feature type="non-terminal residue" evidence="5">
    <location>
        <position position="1"/>
    </location>
</feature>
<evidence type="ECO:0000256" key="1">
    <source>
        <dbReference type="ARBA" id="ARBA00008390"/>
    </source>
</evidence>
<keyword evidence="2" id="KW-0446">Lipid-binding</keyword>
<sequence length="188" mass="20836">ILASVILPAAIVDPDLEWHQHPNPSIAHRSRQDPHHPILFISFFTNNLEGEGRESMAADLAPGTWALEKSENFDEYMKALGVSYPWRVIGNAAKPKQDISVSAGHWTIATSTPATKVLIKFDLNKQFDETTPDGRKVKSISTVEGNKLITHQKGAVDSVITRDFGKNSFVMTLAAKGQTCTRHYKRLS</sequence>
<dbReference type="InterPro" id="IPR031259">
    <property type="entry name" value="ILBP"/>
</dbReference>
<evidence type="ECO:0000259" key="4">
    <source>
        <dbReference type="PROSITE" id="PS00214"/>
    </source>
</evidence>
<evidence type="ECO:0000313" key="6">
    <source>
        <dbReference type="Proteomes" id="UP000271974"/>
    </source>
</evidence>
<keyword evidence="3" id="KW-0813">Transport</keyword>
<dbReference type="PANTHER" id="PTHR11955">
    <property type="entry name" value="FATTY ACID BINDING PROTEIN"/>
    <property type="match status" value="1"/>
</dbReference>
<feature type="domain" description="Cytosolic fatty-acid binding proteins" evidence="4">
    <location>
        <begin position="63"/>
        <end position="80"/>
    </location>
</feature>
<dbReference type="PRINTS" id="PR00178">
    <property type="entry name" value="FATTYACIDBP"/>
</dbReference>
<dbReference type="InterPro" id="IPR000566">
    <property type="entry name" value="Lipocln_cytosolic_FA-bd_dom"/>
</dbReference>
<evidence type="ECO:0000313" key="5">
    <source>
        <dbReference type="EMBL" id="RUS73858.1"/>
    </source>
</evidence>
<evidence type="ECO:0000256" key="3">
    <source>
        <dbReference type="RuleBase" id="RU003696"/>
    </source>
</evidence>
<dbReference type="PROSITE" id="PS00214">
    <property type="entry name" value="FABP"/>
    <property type="match status" value="1"/>
</dbReference>
<dbReference type="AlphaFoldDB" id="A0A433SXA3"/>
<dbReference type="EMBL" id="RQTK01000893">
    <property type="protein sequence ID" value="RUS73858.1"/>
    <property type="molecule type" value="Genomic_DNA"/>
</dbReference>
<dbReference type="Pfam" id="PF00061">
    <property type="entry name" value="Lipocalin"/>
    <property type="match status" value="1"/>
</dbReference>
<dbReference type="OrthoDB" id="354351at2759"/>
<dbReference type="Gene3D" id="2.40.128.20">
    <property type="match status" value="1"/>
</dbReference>
<dbReference type="InterPro" id="IPR012674">
    <property type="entry name" value="Calycin"/>
</dbReference>
<dbReference type="GO" id="GO:0008289">
    <property type="term" value="F:lipid binding"/>
    <property type="evidence" value="ECO:0007669"/>
    <property type="project" value="UniProtKB-KW"/>
</dbReference>
<comment type="caution">
    <text evidence="5">The sequence shown here is derived from an EMBL/GenBank/DDBJ whole genome shotgun (WGS) entry which is preliminary data.</text>
</comment>